<dbReference type="InterPro" id="IPR000953">
    <property type="entry name" value="Chromo/chromo_shadow_dom"/>
</dbReference>
<dbReference type="WBParaSite" id="PTRK_0001000800.1">
    <property type="protein sequence ID" value="PTRK_0001000800.1"/>
    <property type="gene ID" value="PTRK_0001000800"/>
</dbReference>
<feature type="domain" description="Chromo" evidence="4">
    <location>
        <begin position="22"/>
        <end position="90"/>
    </location>
</feature>
<evidence type="ECO:0000313" key="5">
    <source>
        <dbReference type="Proteomes" id="UP000038045"/>
    </source>
</evidence>
<dbReference type="PROSITE" id="PS00598">
    <property type="entry name" value="CHROMO_1"/>
    <property type="match status" value="1"/>
</dbReference>
<dbReference type="SUPFAM" id="SSF54160">
    <property type="entry name" value="Chromo domain-like"/>
    <property type="match status" value="2"/>
</dbReference>
<dbReference type="InterPro" id="IPR023780">
    <property type="entry name" value="Chromo_domain"/>
</dbReference>
<dbReference type="SMART" id="SM00298">
    <property type="entry name" value="CHROMO"/>
    <property type="match status" value="3"/>
</dbReference>
<evidence type="ECO:0000313" key="6">
    <source>
        <dbReference type="WBParaSite" id="PTRK_0001000800.1"/>
    </source>
</evidence>
<dbReference type="CDD" id="cd00024">
    <property type="entry name" value="CD_CSD"/>
    <property type="match status" value="2"/>
</dbReference>
<accession>A0A0N4ZN93</accession>
<dbReference type="Pfam" id="PF00385">
    <property type="entry name" value="Chromo"/>
    <property type="match status" value="2"/>
</dbReference>
<dbReference type="Proteomes" id="UP000038045">
    <property type="component" value="Unplaced"/>
</dbReference>
<organism evidence="5 6">
    <name type="scientific">Parastrongyloides trichosuri</name>
    <name type="common">Possum-specific nematode worm</name>
    <dbReference type="NCBI Taxonomy" id="131310"/>
    <lineage>
        <taxon>Eukaryota</taxon>
        <taxon>Metazoa</taxon>
        <taxon>Ecdysozoa</taxon>
        <taxon>Nematoda</taxon>
        <taxon>Chromadorea</taxon>
        <taxon>Rhabditida</taxon>
        <taxon>Tylenchina</taxon>
        <taxon>Panagrolaimomorpha</taxon>
        <taxon>Strongyloidoidea</taxon>
        <taxon>Strongyloididae</taxon>
        <taxon>Parastrongyloides</taxon>
    </lineage>
</organism>
<dbReference type="GO" id="GO:0005634">
    <property type="term" value="C:nucleus"/>
    <property type="evidence" value="ECO:0007669"/>
    <property type="project" value="UniProtKB-SubCell"/>
</dbReference>
<keyword evidence="2" id="KW-0539">Nucleus</keyword>
<dbReference type="InterPro" id="IPR051219">
    <property type="entry name" value="Heterochromatin_chromo-domain"/>
</dbReference>
<dbReference type="PROSITE" id="PS50013">
    <property type="entry name" value="CHROMO_2"/>
    <property type="match status" value="2"/>
</dbReference>
<reference evidence="6" key="1">
    <citation type="submission" date="2017-02" db="UniProtKB">
        <authorList>
            <consortium name="WormBaseParasite"/>
        </authorList>
    </citation>
    <scope>IDENTIFICATION</scope>
</reference>
<dbReference type="InterPro" id="IPR016197">
    <property type="entry name" value="Chromo-like_dom_sf"/>
</dbReference>
<feature type="domain" description="Chromo" evidence="4">
    <location>
        <begin position="202"/>
        <end position="251"/>
    </location>
</feature>
<feature type="region of interest" description="Disordered" evidence="3">
    <location>
        <begin position="144"/>
        <end position="191"/>
    </location>
</feature>
<comment type="subcellular location">
    <subcellularLocation>
        <location evidence="1">Nucleus</location>
    </subcellularLocation>
</comment>
<evidence type="ECO:0000256" key="1">
    <source>
        <dbReference type="ARBA" id="ARBA00004123"/>
    </source>
</evidence>
<evidence type="ECO:0000256" key="3">
    <source>
        <dbReference type="SAM" id="MobiDB-lite"/>
    </source>
</evidence>
<dbReference type="Gene3D" id="2.40.50.40">
    <property type="match status" value="3"/>
</dbReference>
<keyword evidence="5" id="KW-1185">Reference proteome</keyword>
<evidence type="ECO:0000256" key="2">
    <source>
        <dbReference type="ARBA" id="ARBA00023242"/>
    </source>
</evidence>
<sequence>MAGKKKDMRKGNITSNTDEETFIVENIVGKKRAKDGTTLYKIKWLNYSAGDSTWEPESNIDESLVRRYERCLLSKKKFNASYDSDSEDEKNMGKIVEILDRKMKTGFPVYKVRYENVSKPQWVTEQLVKDKSLISAFENKKSVTPVKTPRKSVSGRKGGSSSKKRSSSEADHLITSSHEEKKRKRSPAVIKSPTVEEDVKEYVVERIMEHKMIDGKMMYKVRWEGYGPADDSWLLASDFTDIDYIKEYEEECKKDIRKVHAEKESSDNNFLKNLIRNARKGVMYKKEDIYAIISKINDENMDACYLVQLQNRDLVCIYPGDIPKELYKHSLQLSQYKISI</sequence>
<dbReference type="InterPro" id="IPR023779">
    <property type="entry name" value="Chromodomain_CS"/>
</dbReference>
<evidence type="ECO:0000259" key="4">
    <source>
        <dbReference type="PROSITE" id="PS50013"/>
    </source>
</evidence>
<name>A0A0N4ZN93_PARTI</name>
<protein>
    <submittedName>
        <fullName evidence="6">Chromo domain-containing protein</fullName>
    </submittedName>
</protein>
<dbReference type="STRING" id="131310.A0A0N4ZN93"/>
<proteinExistence type="predicted"/>
<dbReference type="AlphaFoldDB" id="A0A0N4ZN93"/>
<feature type="compositionally biased region" description="Basic and acidic residues" evidence="3">
    <location>
        <begin position="166"/>
        <end position="180"/>
    </location>
</feature>
<dbReference type="PANTHER" id="PTHR22812">
    <property type="entry name" value="CHROMOBOX PROTEIN"/>
    <property type="match status" value="1"/>
</dbReference>